<dbReference type="KEGG" id="ard:AXF14_04955"/>
<evidence type="ECO:0000313" key="2">
    <source>
        <dbReference type="Proteomes" id="UP000065220"/>
    </source>
</evidence>
<proteinExistence type="predicted"/>
<sequence length="267" mass="28867">MQVTKDEARWTLPTDPYMSSSATVDQAWSQVQASCMHERGHSSFKVRFDASAPAPQTLAADGFSQVFNEQVAAKYGYRQAPDARDLLADEVAASGGSLYANESADFQSDLGECATEADTELNGGVEPTYSAADAASGSITDQLNQLHVDTASSELSSAAKAWRTCMAPLGISDLPQTPWDPNGRPPDSLVDEWGWQSTGQASADEIRVATADAACRRSSGWFDRYYDAGWSQREAFVSQHLGDLEPIRLDMEAKRARAEKILAKGDS</sequence>
<gene>
    <name evidence="1" type="ORF">AXF14_04955</name>
</gene>
<accession>A0A0X8JEB8</accession>
<organism evidence="1 2">
    <name type="scientific">Actinomyces radicidentis</name>
    <dbReference type="NCBI Taxonomy" id="111015"/>
    <lineage>
        <taxon>Bacteria</taxon>
        <taxon>Bacillati</taxon>
        <taxon>Actinomycetota</taxon>
        <taxon>Actinomycetes</taxon>
        <taxon>Actinomycetales</taxon>
        <taxon>Actinomycetaceae</taxon>
        <taxon>Actinomyces</taxon>
    </lineage>
</organism>
<dbReference type="EMBL" id="CP014228">
    <property type="protein sequence ID" value="AMD87059.1"/>
    <property type="molecule type" value="Genomic_DNA"/>
</dbReference>
<keyword evidence="2" id="KW-1185">Reference proteome</keyword>
<reference evidence="2" key="1">
    <citation type="submission" date="2016-02" db="EMBL/GenBank/DDBJ databases">
        <authorList>
            <person name="Holder M.E."/>
            <person name="Ajami N.J."/>
            <person name="Petrosino J.F."/>
        </authorList>
    </citation>
    <scope>NUCLEOTIDE SEQUENCE [LARGE SCALE GENOMIC DNA]</scope>
    <source>
        <strain evidence="2">CCUG 36733</strain>
    </source>
</reference>
<dbReference type="STRING" id="111015.AXF14_04955"/>
<dbReference type="AlphaFoldDB" id="A0A0X8JEB8"/>
<dbReference type="Proteomes" id="UP000065220">
    <property type="component" value="Chromosome"/>
</dbReference>
<evidence type="ECO:0000313" key="1">
    <source>
        <dbReference type="EMBL" id="AMD87059.1"/>
    </source>
</evidence>
<name>A0A0X8JEB8_ACTRD</name>
<protein>
    <submittedName>
        <fullName evidence="1">Uncharacterized protein</fullName>
    </submittedName>
</protein>